<dbReference type="Gene3D" id="2.40.260.10">
    <property type="entry name" value="Sortase"/>
    <property type="match status" value="1"/>
</dbReference>
<reference evidence="4 5" key="1">
    <citation type="submission" date="2018-06" db="EMBL/GenBank/DDBJ databases">
        <title>Draft genome sequence of Modestobacter versicolor CP153-2.</title>
        <authorList>
            <person name="Gundlapally S.R."/>
        </authorList>
    </citation>
    <scope>NUCLEOTIDE SEQUENCE [LARGE SCALE GENOMIC DNA]</scope>
    <source>
        <strain evidence="4 5">CP153-2</strain>
    </source>
</reference>
<dbReference type="InterPro" id="IPR005754">
    <property type="entry name" value="Sortase"/>
</dbReference>
<dbReference type="EMBL" id="QKNV01000110">
    <property type="protein sequence ID" value="PZA21171.1"/>
    <property type="molecule type" value="Genomic_DNA"/>
</dbReference>
<dbReference type="AlphaFoldDB" id="A0A323V979"/>
<evidence type="ECO:0000313" key="5">
    <source>
        <dbReference type="Proteomes" id="UP000247602"/>
    </source>
</evidence>
<gene>
    <name evidence="4" type="ORF">DMO24_11735</name>
</gene>
<dbReference type="OrthoDB" id="5242879at2"/>
<dbReference type="NCBIfam" id="TIGR01076">
    <property type="entry name" value="sortase_fam"/>
    <property type="match status" value="1"/>
</dbReference>
<comment type="caution">
    <text evidence="4">The sequence shown here is derived from an EMBL/GenBank/DDBJ whole genome shotgun (WGS) entry which is preliminary data.</text>
</comment>
<feature type="active site" description="Acyl-thioester intermediate" evidence="2">
    <location>
        <position position="185"/>
    </location>
</feature>
<feature type="transmembrane region" description="Helical" evidence="3">
    <location>
        <begin position="12"/>
        <end position="29"/>
    </location>
</feature>
<name>A0A323V979_9ACTN</name>
<keyword evidence="3" id="KW-0812">Transmembrane</keyword>
<evidence type="ECO:0000256" key="2">
    <source>
        <dbReference type="PIRSR" id="PIRSR605754-1"/>
    </source>
</evidence>
<protein>
    <submittedName>
        <fullName evidence="4">Class E sortase</fullName>
    </submittedName>
</protein>
<keyword evidence="5" id="KW-1185">Reference proteome</keyword>
<dbReference type="Proteomes" id="UP000247602">
    <property type="component" value="Unassembled WGS sequence"/>
</dbReference>
<evidence type="ECO:0000256" key="3">
    <source>
        <dbReference type="SAM" id="Phobius"/>
    </source>
</evidence>
<keyword evidence="1" id="KW-0378">Hydrolase</keyword>
<keyword evidence="3" id="KW-0472">Membrane</keyword>
<dbReference type="InterPro" id="IPR023365">
    <property type="entry name" value="Sortase_dom-sf"/>
</dbReference>
<feature type="active site" description="Proton donor/acceptor" evidence="2">
    <location>
        <position position="117"/>
    </location>
</feature>
<dbReference type="InterPro" id="IPR042003">
    <property type="entry name" value="Sortase_E"/>
</dbReference>
<dbReference type="SUPFAM" id="SSF63817">
    <property type="entry name" value="Sortase"/>
    <property type="match status" value="1"/>
</dbReference>
<evidence type="ECO:0000313" key="4">
    <source>
        <dbReference type="EMBL" id="PZA21171.1"/>
    </source>
</evidence>
<evidence type="ECO:0000256" key="1">
    <source>
        <dbReference type="ARBA" id="ARBA00022801"/>
    </source>
</evidence>
<proteinExistence type="predicted"/>
<keyword evidence="3" id="KW-1133">Transmembrane helix</keyword>
<dbReference type="NCBIfam" id="NF033747">
    <property type="entry name" value="class_E_sortase"/>
    <property type="match status" value="1"/>
</dbReference>
<dbReference type="GO" id="GO:0016787">
    <property type="term" value="F:hydrolase activity"/>
    <property type="evidence" value="ECO:0007669"/>
    <property type="project" value="UniProtKB-KW"/>
</dbReference>
<dbReference type="InterPro" id="IPR053465">
    <property type="entry name" value="Sortase_Class_E"/>
</dbReference>
<accession>A0A323V979</accession>
<organism evidence="4 5">
    <name type="scientific">Modestobacter versicolor</name>
    <dbReference type="NCBI Taxonomy" id="429133"/>
    <lineage>
        <taxon>Bacteria</taxon>
        <taxon>Bacillati</taxon>
        <taxon>Actinomycetota</taxon>
        <taxon>Actinomycetes</taxon>
        <taxon>Geodermatophilales</taxon>
        <taxon>Geodermatophilaceae</taxon>
        <taxon>Modestobacter</taxon>
    </lineage>
</organism>
<sequence length="221" mass="23649">MVQRVVRTVCQAGITAAVVVLLFVAYQVWVTDLRSDRAQDEVADQLRDDWSSPAPLPASTAPDFGTAFAFLHIPRLGDDYEQAVVEGTDDAVLEEAPGHFVDTALPGEIGNFSVAGHRVGKGSPFIDLDRLQDGDEIVVETVDTWYVYRVSEVVVTEPTATDAIAAVPGAAGDVPDRGYLTLVTCTPKFTDRLRLIVHAELDGSTPKSESPDGPAVLLGTT</sequence>
<dbReference type="Pfam" id="PF04203">
    <property type="entry name" value="Sortase"/>
    <property type="match status" value="1"/>
</dbReference>
<dbReference type="CDD" id="cd05830">
    <property type="entry name" value="Sortase_E"/>
    <property type="match status" value="1"/>
</dbReference>